<dbReference type="EMBL" id="QMWP01000077">
    <property type="protein sequence ID" value="RLG70169.1"/>
    <property type="molecule type" value="Genomic_DNA"/>
</dbReference>
<name>A0A497JGI0_9ARCH</name>
<proteinExistence type="predicted"/>
<keyword evidence="1" id="KW-0732">Signal</keyword>
<feature type="domain" description="LamG-like jellyroll fold" evidence="3">
    <location>
        <begin position="160"/>
        <end position="295"/>
    </location>
</feature>
<accession>A0A497JGI0</accession>
<organism evidence="4 5">
    <name type="scientific">Candidatus Iainarchaeum sp</name>
    <dbReference type="NCBI Taxonomy" id="3101447"/>
    <lineage>
        <taxon>Archaea</taxon>
        <taxon>Candidatus Iainarchaeota</taxon>
        <taxon>Candidatus Iainarchaeia</taxon>
        <taxon>Candidatus Iainarchaeales</taxon>
        <taxon>Candidatus Iainarchaeaceae</taxon>
        <taxon>Candidatus Iainarchaeum</taxon>
    </lineage>
</organism>
<evidence type="ECO:0000256" key="1">
    <source>
        <dbReference type="ARBA" id="ARBA00022729"/>
    </source>
</evidence>
<evidence type="ECO:0000259" key="3">
    <source>
        <dbReference type="SMART" id="SM00560"/>
    </source>
</evidence>
<comment type="caution">
    <text evidence="4">The sequence shown here is derived from an EMBL/GenBank/DDBJ whole genome shotgun (WGS) entry which is preliminary data.</text>
</comment>
<protein>
    <recommendedName>
        <fullName evidence="3">LamG-like jellyroll fold domain-containing protein</fullName>
    </recommendedName>
</protein>
<reference evidence="4 5" key="1">
    <citation type="submission" date="2018-06" db="EMBL/GenBank/DDBJ databases">
        <title>Extensive metabolic versatility and redundancy in microbially diverse, dynamic hydrothermal sediments.</title>
        <authorList>
            <person name="Dombrowski N."/>
            <person name="Teske A."/>
            <person name="Baker B.J."/>
        </authorList>
    </citation>
    <scope>NUCLEOTIDE SEQUENCE [LARGE SCALE GENOMIC DNA]</scope>
    <source>
        <strain evidence="4">B51_G17</strain>
    </source>
</reference>
<sequence>MKWKWIWLVILISIFLGSKIVLSNVWISSRQLGLPNFRVPRWDSNLADWKYRIGIRFMNNQSTNLTNFTVSRTLDFIQLLDDAGVISHGEKVLNTTGLVAWWKFENLNGTNYTYDSVGNNHGKVYGATFVGSGRIGHGFEFDGVDDYITANSVTADLENKNMTALFWMKSSEASGTSFFISFNWATGTGKDNKLLIGHQNSDKLRIHNGAIWAGTSSVPVIDNTWHFIAVVFDTSADNIDVYIDGNYDFSVSCSNDFISTDRFTIGMEWDISTPSDFYNGLIDEILIFNRLLSAEEIQAYYNFTKAQPFWDNQSIRISEHYMWGGGLKQSDVKFVVKNRNEIQIGG</sequence>
<dbReference type="SUPFAM" id="SSF49899">
    <property type="entry name" value="Concanavalin A-like lectins/glucanases"/>
    <property type="match status" value="1"/>
</dbReference>
<evidence type="ECO:0000313" key="5">
    <source>
        <dbReference type="Proteomes" id="UP000278031"/>
    </source>
</evidence>
<evidence type="ECO:0000256" key="2">
    <source>
        <dbReference type="ARBA" id="ARBA00023157"/>
    </source>
</evidence>
<dbReference type="Proteomes" id="UP000278031">
    <property type="component" value="Unassembled WGS sequence"/>
</dbReference>
<dbReference type="Pfam" id="PF13385">
    <property type="entry name" value="Laminin_G_3"/>
    <property type="match status" value="1"/>
</dbReference>
<dbReference type="SMART" id="SM00560">
    <property type="entry name" value="LamGL"/>
    <property type="match status" value="1"/>
</dbReference>
<dbReference type="InterPro" id="IPR006558">
    <property type="entry name" value="LamG-like"/>
</dbReference>
<gene>
    <name evidence="4" type="ORF">DRO04_02285</name>
</gene>
<evidence type="ECO:0000313" key="4">
    <source>
        <dbReference type="EMBL" id="RLG70169.1"/>
    </source>
</evidence>
<dbReference type="AlphaFoldDB" id="A0A497JGI0"/>
<dbReference type="Gene3D" id="2.60.120.200">
    <property type="match status" value="1"/>
</dbReference>
<keyword evidence="2" id="KW-1015">Disulfide bond</keyword>
<dbReference type="InterPro" id="IPR013320">
    <property type="entry name" value="ConA-like_dom_sf"/>
</dbReference>